<proteinExistence type="predicted"/>
<organism evidence="7 8">
    <name type="scientific">Leadbettera azotonutricia (strain ATCC BAA-888 / DSM 13862 / ZAS-9)</name>
    <name type="common">Treponema azotonutricium</name>
    <dbReference type="NCBI Taxonomy" id="545695"/>
    <lineage>
        <taxon>Bacteria</taxon>
        <taxon>Pseudomonadati</taxon>
        <taxon>Spirochaetota</taxon>
        <taxon>Spirochaetia</taxon>
        <taxon>Spirochaetales</taxon>
        <taxon>Breznakiellaceae</taxon>
        <taxon>Leadbettera</taxon>
    </lineage>
</organism>
<dbReference type="InterPro" id="IPR001650">
    <property type="entry name" value="Helicase_C-like"/>
</dbReference>
<evidence type="ECO:0000259" key="5">
    <source>
        <dbReference type="PROSITE" id="PS51192"/>
    </source>
</evidence>
<evidence type="ECO:0000256" key="1">
    <source>
        <dbReference type="ARBA" id="ARBA00022741"/>
    </source>
</evidence>
<keyword evidence="4" id="KW-0067">ATP-binding</keyword>
<dbReference type="EC" id="3.6.1.-" evidence="7"/>
<evidence type="ECO:0000256" key="4">
    <source>
        <dbReference type="ARBA" id="ARBA00022840"/>
    </source>
</evidence>
<reference evidence="8" key="1">
    <citation type="submission" date="2009-12" db="EMBL/GenBank/DDBJ databases">
        <title>Complete sequence of Treponema azotonutricium strain ZAS-9.</title>
        <authorList>
            <person name="Tetu S.G."/>
            <person name="Matson E."/>
            <person name="Ren Q."/>
            <person name="Seshadri R."/>
            <person name="Elbourne L."/>
            <person name="Hassan K.A."/>
            <person name="Durkin A."/>
            <person name="Radune D."/>
            <person name="Mohamoud Y."/>
            <person name="Shay R."/>
            <person name="Jin S."/>
            <person name="Zhang X."/>
            <person name="Lucey K."/>
            <person name="Ballor N.R."/>
            <person name="Ottesen E."/>
            <person name="Rosenthal R."/>
            <person name="Allen A."/>
            <person name="Leadbetter J.R."/>
            <person name="Paulsen I.T."/>
        </authorList>
    </citation>
    <scope>NUCLEOTIDE SEQUENCE [LARGE SCALE GENOMIC DNA]</scope>
    <source>
        <strain evidence="8">ATCC BAA-888 / DSM 13862 / ZAS-9</strain>
    </source>
</reference>
<dbReference type="PANTHER" id="PTHR43519:SF1">
    <property type="entry name" value="ATP-DEPENDENT RNA HELICASE HRPB"/>
    <property type="match status" value="1"/>
</dbReference>
<dbReference type="InParanoid" id="F5YBK9"/>
<dbReference type="Pfam" id="PF00270">
    <property type="entry name" value="DEAD"/>
    <property type="match status" value="1"/>
</dbReference>
<dbReference type="InterPro" id="IPR014001">
    <property type="entry name" value="Helicase_ATP-bd"/>
</dbReference>
<dbReference type="GO" id="GO:0016787">
    <property type="term" value="F:hydrolase activity"/>
    <property type="evidence" value="ECO:0007669"/>
    <property type="project" value="UniProtKB-KW"/>
</dbReference>
<dbReference type="Pfam" id="PF08482">
    <property type="entry name" value="HrpB_C"/>
    <property type="match status" value="1"/>
</dbReference>
<feature type="domain" description="Helicase ATP-binding" evidence="5">
    <location>
        <begin position="27"/>
        <end position="192"/>
    </location>
</feature>
<dbReference type="eggNOG" id="COG1643">
    <property type="taxonomic scope" value="Bacteria"/>
</dbReference>
<dbReference type="InterPro" id="IPR013689">
    <property type="entry name" value="RNA_helicase_ATP-dep_HrpB_C"/>
</dbReference>
<dbReference type="GO" id="GO:0003676">
    <property type="term" value="F:nucleic acid binding"/>
    <property type="evidence" value="ECO:0007669"/>
    <property type="project" value="InterPro"/>
</dbReference>
<dbReference type="PANTHER" id="PTHR43519">
    <property type="entry name" value="ATP-DEPENDENT RNA HELICASE HRPB"/>
    <property type="match status" value="1"/>
</dbReference>
<keyword evidence="8" id="KW-1185">Reference proteome</keyword>
<dbReference type="KEGG" id="taz:TREAZ_0568"/>
<dbReference type="SMART" id="SM00487">
    <property type="entry name" value="DEXDc"/>
    <property type="match status" value="1"/>
</dbReference>
<evidence type="ECO:0000313" key="7">
    <source>
        <dbReference type="EMBL" id="AEF82785.1"/>
    </source>
</evidence>
<dbReference type="AlphaFoldDB" id="F5YBK9"/>
<dbReference type="InterPro" id="IPR007502">
    <property type="entry name" value="Helicase-assoc_dom"/>
</dbReference>
<name>F5YBK9_LEAAZ</name>
<dbReference type="EMBL" id="CP001841">
    <property type="protein sequence ID" value="AEF82785.1"/>
    <property type="molecule type" value="Genomic_DNA"/>
</dbReference>
<dbReference type="PROSITE" id="PS51194">
    <property type="entry name" value="HELICASE_CTER"/>
    <property type="match status" value="1"/>
</dbReference>
<dbReference type="InterPro" id="IPR011545">
    <property type="entry name" value="DEAD/DEAH_box_helicase_dom"/>
</dbReference>
<dbReference type="Pfam" id="PF00271">
    <property type="entry name" value="Helicase_C"/>
    <property type="match status" value="1"/>
</dbReference>
<evidence type="ECO:0000313" key="8">
    <source>
        <dbReference type="Proteomes" id="UP000009222"/>
    </source>
</evidence>
<gene>
    <name evidence="7" type="primary">hrpB</name>
    <name evidence="7" type="ordered locus">TREAZ_0568</name>
</gene>
<keyword evidence="3 7" id="KW-0347">Helicase</keyword>
<dbReference type="NCBIfam" id="TIGR01970">
    <property type="entry name" value="DEAH_box_HrpB"/>
    <property type="match status" value="1"/>
</dbReference>
<reference evidence="7 8" key="2">
    <citation type="journal article" date="2011" name="ISME J.">
        <title>RNA-seq reveals cooperative metabolic interactions between two termite-gut spirochete species in co-culture.</title>
        <authorList>
            <person name="Rosenthal A.Z."/>
            <person name="Matson E.G."/>
            <person name="Eldar A."/>
            <person name="Leadbetter J.R."/>
        </authorList>
    </citation>
    <scope>NUCLEOTIDE SEQUENCE [LARGE SCALE GENOMIC DNA]</scope>
    <source>
        <strain evidence="8">ATCC BAA-888 / DSM 13862 / ZAS-9</strain>
    </source>
</reference>
<dbReference type="SMART" id="SM00847">
    <property type="entry name" value="HA2"/>
    <property type="match status" value="1"/>
</dbReference>
<dbReference type="STRING" id="545695.TREAZ_0568"/>
<accession>F5YBK9</accession>
<dbReference type="CDD" id="cd18791">
    <property type="entry name" value="SF2_C_RHA"/>
    <property type="match status" value="1"/>
</dbReference>
<dbReference type="SUPFAM" id="SSF52540">
    <property type="entry name" value="P-loop containing nucleoside triphosphate hydrolases"/>
    <property type="match status" value="1"/>
</dbReference>
<keyword evidence="1" id="KW-0547">Nucleotide-binding</keyword>
<evidence type="ECO:0000256" key="2">
    <source>
        <dbReference type="ARBA" id="ARBA00022801"/>
    </source>
</evidence>
<keyword evidence="2 7" id="KW-0378">Hydrolase</keyword>
<dbReference type="InterPro" id="IPR027417">
    <property type="entry name" value="P-loop_NTPase"/>
</dbReference>
<dbReference type="RefSeq" id="WP_015711385.1">
    <property type="nucleotide sequence ID" value="NC_015577.1"/>
</dbReference>
<dbReference type="SMART" id="SM00490">
    <property type="entry name" value="HELICc"/>
    <property type="match status" value="1"/>
</dbReference>
<dbReference type="InterPro" id="IPR010225">
    <property type="entry name" value="HrpB"/>
</dbReference>
<dbReference type="Gene3D" id="3.40.50.300">
    <property type="entry name" value="P-loop containing nucleotide triphosphate hydrolases"/>
    <property type="match status" value="2"/>
</dbReference>
<dbReference type="Proteomes" id="UP000009222">
    <property type="component" value="Chromosome"/>
</dbReference>
<evidence type="ECO:0000259" key="6">
    <source>
        <dbReference type="PROSITE" id="PS51194"/>
    </source>
</evidence>
<protein>
    <submittedName>
        <fullName evidence="7">ATP-dependent helicase HrpB</fullName>
        <ecNumber evidence="7">3.6.1.-</ecNumber>
    </submittedName>
</protein>
<feature type="domain" description="Helicase C-terminal" evidence="6">
    <location>
        <begin position="227"/>
        <end position="403"/>
    </location>
</feature>
<dbReference type="PROSITE" id="PS51192">
    <property type="entry name" value="HELICASE_ATP_BIND_1"/>
    <property type="match status" value="1"/>
</dbReference>
<dbReference type="GO" id="GO:0004386">
    <property type="term" value="F:helicase activity"/>
    <property type="evidence" value="ECO:0007669"/>
    <property type="project" value="UniProtKB-KW"/>
</dbReference>
<evidence type="ECO:0000256" key="3">
    <source>
        <dbReference type="ARBA" id="ARBA00022806"/>
    </source>
</evidence>
<dbReference type="PIRSF" id="PIRSF005496">
    <property type="entry name" value="ATP_hel_hrpB"/>
    <property type="match status" value="1"/>
</dbReference>
<dbReference type="Gene3D" id="1.20.120.1080">
    <property type="match status" value="1"/>
</dbReference>
<sequence length="859" mass="93900">MQGSTEIKAINSEAESLPLYQHLDAICAAMAAYSAAIVRSDPGSGKSTLVPLALLNHFEERGDHGRIIMLEPRRAAAAGLAARMADLIGEELGSTVGYRVRLERKVSKDTRIEVLTEGLFLRHIQSDPSLNGVSAVVFDEFHERSVFTDLALALVADLRRMGSKVKILVMSATMDAQKAAAFLGDVLYPEGDQKIPIIDVPGKVFPVETEYRPLPQKTYLGKEVGAALCDIFQNRDGEGDALVFLPGKREIADAEAALVRAGLGENFEILALHGSLPLREQRKIISPGQADKAGRDKSGQKKSRIILSTNLAETSLTIPGISLVIDSGFVRLERFHIPTAMNRLSLEACSLQSADQRRGRAGRLGPGSCIRLWNKNDPRPVETEPEICRTDLSNLVLECLLWGASGPDSLGWLEAPLASSWEKALENLVRLGCAQPNTGTGGVKITSKGRLVTQLGLDPRLGCLCIAGKEKGSVDLACASAALLTDRDNSGIKGDGDFRNRLAELRNNPYSPWTRTIAENAGDLKRRLKEDSKIAFSWTAGEEADAGELLAHAFPDRIAQRQENDAGINGKFRFVSGREGIIEGALKNSEWIVAAEADAGERSAAIRLAAPVSNDTALSLLKSDLATELSVEWKGLIPRTMARRKAGRLVISEEKRISTREEAQADLGRLLAEKGLEILPWDEGKGEARNLLSRIRFFAQKADLPNIAMDPSFWTEEALIQDAPAWLGPFIWEGKKQDSAAVFSNSSLKNALQTRLGWGLSPLLEKQVPETFVLPNARPRHIDYSSGKPEIRARLQDCFGIKTHPAILGTPLVFQLLSPADRPIQITSDLPSFWKGSYADVRKDMRGRYPKHKWPENPV</sequence>
<dbReference type="HOGENOM" id="CLU_001832_5_6_12"/>
<dbReference type="GO" id="GO:0005524">
    <property type="term" value="F:ATP binding"/>
    <property type="evidence" value="ECO:0007669"/>
    <property type="project" value="UniProtKB-KW"/>
</dbReference>